<dbReference type="EMBL" id="AMCI01001003">
    <property type="protein sequence ID" value="EJX06979.1"/>
    <property type="molecule type" value="Genomic_DNA"/>
</dbReference>
<sequence length="204" mass="22868">MKILIDNGHGRDTAGKRSPDGILQEWKYTREIAQRIVTALHLRGYHAEMLTPELSDTPLAERVRRVQLWCKEYGSTQVLLVSIHLNAAGNGSQWMNATGWEAYTSPGDTDADLLAACLYEEARKVFAAHTPSLKLRTDPTDGDPDKEANFYLLRKTSCPAVLTENFFMDSPQDYAYLLSDGGKDDLIRVHVNGILAYIAKKVKR</sequence>
<dbReference type="PANTHER" id="PTHR30404:SF0">
    <property type="entry name" value="N-ACETYLMURAMOYL-L-ALANINE AMIDASE AMIC"/>
    <property type="match status" value="1"/>
</dbReference>
<dbReference type="InterPro" id="IPR002508">
    <property type="entry name" value="MurNAc-LAA_cat"/>
</dbReference>
<dbReference type="GO" id="GO:0008745">
    <property type="term" value="F:N-acetylmuramoyl-L-alanine amidase activity"/>
    <property type="evidence" value="ECO:0007669"/>
    <property type="project" value="InterPro"/>
</dbReference>
<proteinExistence type="predicted"/>
<dbReference type="CDD" id="cd02696">
    <property type="entry name" value="MurNAc-LAA"/>
    <property type="match status" value="1"/>
</dbReference>
<protein>
    <submittedName>
        <fullName evidence="3">N-acetylmuramoyl-L-alanine amidase</fullName>
    </submittedName>
</protein>
<dbReference type="AlphaFoldDB" id="J9GIK2"/>
<dbReference type="GO" id="GO:0030288">
    <property type="term" value="C:outer membrane-bounded periplasmic space"/>
    <property type="evidence" value="ECO:0007669"/>
    <property type="project" value="TreeGrafter"/>
</dbReference>
<comment type="caution">
    <text evidence="3">The sequence shown here is derived from an EMBL/GenBank/DDBJ whole genome shotgun (WGS) entry which is preliminary data.</text>
</comment>
<dbReference type="Gene3D" id="3.40.630.40">
    <property type="entry name" value="Zn-dependent exopeptidases"/>
    <property type="match status" value="1"/>
</dbReference>
<dbReference type="GO" id="GO:0009253">
    <property type="term" value="P:peptidoglycan catabolic process"/>
    <property type="evidence" value="ECO:0007669"/>
    <property type="project" value="InterPro"/>
</dbReference>
<evidence type="ECO:0000259" key="2">
    <source>
        <dbReference type="SMART" id="SM00646"/>
    </source>
</evidence>
<dbReference type="PANTHER" id="PTHR30404">
    <property type="entry name" value="N-ACETYLMURAMOYL-L-ALANINE AMIDASE"/>
    <property type="match status" value="1"/>
</dbReference>
<dbReference type="SMART" id="SM00646">
    <property type="entry name" value="Ami_3"/>
    <property type="match status" value="1"/>
</dbReference>
<name>J9GIK2_9ZZZZ</name>
<gene>
    <name evidence="3" type="ORF">EVA_04912</name>
</gene>
<keyword evidence="1" id="KW-0378">Hydrolase</keyword>
<dbReference type="SUPFAM" id="SSF53187">
    <property type="entry name" value="Zn-dependent exopeptidases"/>
    <property type="match status" value="1"/>
</dbReference>
<reference evidence="3" key="1">
    <citation type="journal article" date="2012" name="PLoS ONE">
        <title>Gene sets for utilization of primary and secondary nutrition supplies in the distal gut of endangered iberian lynx.</title>
        <authorList>
            <person name="Alcaide M."/>
            <person name="Messina E."/>
            <person name="Richter M."/>
            <person name="Bargiela R."/>
            <person name="Peplies J."/>
            <person name="Huws S.A."/>
            <person name="Newbold C.J."/>
            <person name="Golyshin P.N."/>
            <person name="Simon M.A."/>
            <person name="Lopez G."/>
            <person name="Yakimov M.M."/>
            <person name="Ferrer M."/>
        </authorList>
    </citation>
    <scope>NUCLEOTIDE SEQUENCE</scope>
</reference>
<evidence type="ECO:0000313" key="3">
    <source>
        <dbReference type="EMBL" id="EJX06979.1"/>
    </source>
</evidence>
<dbReference type="Pfam" id="PF01520">
    <property type="entry name" value="Amidase_3"/>
    <property type="match status" value="1"/>
</dbReference>
<feature type="domain" description="MurNAc-LAA" evidence="2">
    <location>
        <begin position="76"/>
        <end position="195"/>
    </location>
</feature>
<organism evidence="3">
    <name type="scientific">gut metagenome</name>
    <dbReference type="NCBI Taxonomy" id="749906"/>
    <lineage>
        <taxon>unclassified sequences</taxon>
        <taxon>metagenomes</taxon>
        <taxon>organismal metagenomes</taxon>
    </lineage>
</organism>
<evidence type="ECO:0000256" key="1">
    <source>
        <dbReference type="ARBA" id="ARBA00022801"/>
    </source>
</evidence>
<accession>J9GIK2</accession>
<dbReference type="InterPro" id="IPR050695">
    <property type="entry name" value="N-acetylmuramoyl_amidase_3"/>
</dbReference>